<evidence type="ECO:0000313" key="3">
    <source>
        <dbReference type="Proteomes" id="UP000199065"/>
    </source>
</evidence>
<evidence type="ECO:0000313" key="2">
    <source>
        <dbReference type="EMBL" id="SFG52060.1"/>
    </source>
</evidence>
<gene>
    <name evidence="2" type="ORF">SAMN05660282_01135</name>
</gene>
<proteinExistence type="predicted"/>
<dbReference type="EMBL" id="FOPJ01000005">
    <property type="protein sequence ID" value="SFG52060.1"/>
    <property type="molecule type" value="Genomic_DNA"/>
</dbReference>
<dbReference type="AlphaFoldDB" id="A0A1I2SHB7"/>
<dbReference type="RefSeq" id="WP_092285294.1">
    <property type="nucleotide sequence ID" value="NZ_FOPJ01000005.1"/>
</dbReference>
<dbReference type="STRING" id="185761.SAMN05660282_01135"/>
<dbReference type="Proteomes" id="UP000199065">
    <property type="component" value="Unassembled WGS sequence"/>
</dbReference>
<dbReference type="Pfam" id="PF14561">
    <property type="entry name" value="TPR_20"/>
    <property type="match status" value="1"/>
</dbReference>
<dbReference type="Gene3D" id="1.25.40.10">
    <property type="entry name" value="Tetratricopeptide repeat domain"/>
    <property type="match status" value="1"/>
</dbReference>
<keyword evidence="3" id="KW-1185">Reference proteome</keyword>
<dbReference type="PANTHER" id="PTHR43601">
    <property type="entry name" value="THIOREDOXIN, MITOCHONDRIAL"/>
    <property type="match status" value="1"/>
</dbReference>
<accession>A0A1I2SHB7</accession>
<dbReference type="CDD" id="cd02956">
    <property type="entry name" value="ybbN"/>
    <property type="match status" value="1"/>
</dbReference>
<dbReference type="GO" id="GO:0045454">
    <property type="term" value="P:cell redox homeostasis"/>
    <property type="evidence" value="ECO:0007669"/>
    <property type="project" value="TreeGrafter"/>
</dbReference>
<evidence type="ECO:0000259" key="1">
    <source>
        <dbReference type="PROSITE" id="PS51352"/>
    </source>
</evidence>
<dbReference type="OrthoDB" id="5181746at2"/>
<organism evidence="2 3">
    <name type="scientific">Corynebacterium spheniscorum</name>
    <dbReference type="NCBI Taxonomy" id="185761"/>
    <lineage>
        <taxon>Bacteria</taxon>
        <taxon>Bacillati</taxon>
        <taxon>Actinomycetota</taxon>
        <taxon>Actinomycetes</taxon>
        <taxon>Mycobacteriales</taxon>
        <taxon>Corynebacteriaceae</taxon>
        <taxon>Corynebacterium</taxon>
    </lineage>
</organism>
<name>A0A1I2SHB7_9CORY</name>
<dbReference type="Gene3D" id="3.40.30.10">
    <property type="entry name" value="Glutaredoxin"/>
    <property type="match status" value="1"/>
</dbReference>
<feature type="domain" description="Thioredoxin" evidence="1">
    <location>
        <begin position="37"/>
        <end position="151"/>
    </location>
</feature>
<protein>
    <submittedName>
        <fullName evidence="2">Putative thioredoxin</fullName>
    </submittedName>
</protein>
<sequence>MSTLDRFMSGGAIDLGEVKARAEARAQAEERARARAEAPGSAAPSVELTTANLETEVLGRSQSVPVVVLLGSSRAPESETLQADLEEIISARNGDLAFVHADVDASPELAQVFGINAIPTVVAVAAGRPVTHFAGPQPREALEQWCEQLVIAISPSLAGAEAPAASPAEAPTGDPLLDEAAEHLNNARFDEAIEVYKQALAKKPADKDIISALHTAEMLQRLSKQEGADADPFVAADTAITQGDLEWAFDYLLEQFSGPRKKEAHQRLLDLFTLFDDADPRVIAARTKMASALF</sequence>
<dbReference type="GO" id="GO:0006950">
    <property type="term" value="P:response to stress"/>
    <property type="evidence" value="ECO:0007669"/>
    <property type="project" value="UniProtKB-ARBA"/>
</dbReference>
<reference evidence="2 3" key="1">
    <citation type="submission" date="2016-10" db="EMBL/GenBank/DDBJ databases">
        <authorList>
            <person name="de Groot N.N."/>
        </authorList>
    </citation>
    <scope>NUCLEOTIDE SEQUENCE [LARGE SCALE GENOMIC DNA]</scope>
    <source>
        <strain>J11</strain>
        <strain evidence="3">PG 39</strain>
    </source>
</reference>
<dbReference type="InterPro" id="IPR013766">
    <property type="entry name" value="Thioredoxin_domain"/>
</dbReference>
<dbReference type="InterPro" id="IPR011990">
    <property type="entry name" value="TPR-like_helical_dom_sf"/>
</dbReference>
<dbReference type="InterPro" id="IPR036249">
    <property type="entry name" value="Thioredoxin-like_sf"/>
</dbReference>
<dbReference type="PANTHER" id="PTHR43601:SF3">
    <property type="entry name" value="THIOREDOXIN, MITOCHONDRIAL"/>
    <property type="match status" value="1"/>
</dbReference>
<dbReference type="PROSITE" id="PS51352">
    <property type="entry name" value="THIOREDOXIN_2"/>
    <property type="match status" value="1"/>
</dbReference>
<dbReference type="SUPFAM" id="SSF52833">
    <property type="entry name" value="Thioredoxin-like"/>
    <property type="match status" value="1"/>
</dbReference>
<dbReference type="Pfam" id="PF00085">
    <property type="entry name" value="Thioredoxin"/>
    <property type="match status" value="1"/>
</dbReference>